<name>A0A484BDQ8_DRONA</name>
<keyword evidence="4" id="KW-1185">Reference proteome</keyword>
<dbReference type="AlphaFoldDB" id="A0A484BDQ8"/>
<reference evidence="3 4" key="1">
    <citation type="journal article" date="2019" name="J. Hered.">
        <title>An Improved Genome Assembly for Drosophila navojoa, the Basal Species in the mojavensis Cluster.</title>
        <authorList>
            <person name="Vanderlinde T."/>
            <person name="Dupim E.G."/>
            <person name="Nazario-Yepiz N.O."/>
            <person name="Carvalho A.B."/>
        </authorList>
    </citation>
    <scope>NUCLEOTIDE SEQUENCE [LARGE SCALE GENOMIC DNA]</scope>
    <source>
        <strain evidence="3">Navoj_Jal97</strain>
        <tissue evidence="3">Whole organism</tissue>
    </source>
</reference>
<organism evidence="3 4">
    <name type="scientific">Drosophila navojoa</name>
    <name type="common">Fruit fly</name>
    <dbReference type="NCBI Taxonomy" id="7232"/>
    <lineage>
        <taxon>Eukaryota</taxon>
        <taxon>Metazoa</taxon>
        <taxon>Ecdysozoa</taxon>
        <taxon>Arthropoda</taxon>
        <taxon>Hexapoda</taxon>
        <taxon>Insecta</taxon>
        <taxon>Pterygota</taxon>
        <taxon>Neoptera</taxon>
        <taxon>Endopterygota</taxon>
        <taxon>Diptera</taxon>
        <taxon>Brachycera</taxon>
        <taxon>Muscomorpha</taxon>
        <taxon>Ephydroidea</taxon>
        <taxon>Drosophilidae</taxon>
        <taxon>Drosophila</taxon>
    </lineage>
</organism>
<evidence type="ECO:0000259" key="2">
    <source>
        <dbReference type="Pfam" id="PF16012"/>
    </source>
</evidence>
<dbReference type="Pfam" id="PF16012">
    <property type="entry name" value="DUF4780"/>
    <property type="match status" value="1"/>
</dbReference>
<evidence type="ECO:0000256" key="1">
    <source>
        <dbReference type="SAM" id="MobiDB-lite"/>
    </source>
</evidence>
<gene>
    <name evidence="3" type="ORF">AWZ03_007651</name>
</gene>
<evidence type="ECO:0000313" key="4">
    <source>
        <dbReference type="Proteomes" id="UP000295192"/>
    </source>
</evidence>
<accession>A0A484BDQ8</accession>
<dbReference type="Proteomes" id="UP000295192">
    <property type="component" value="Unassembled WGS sequence"/>
</dbReference>
<protein>
    <recommendedName>
        <fullName evidence="2">DUF4780 domain-containing protein</fullName>
    </recommendedName>
</protein>
<dbReference type="EMBL" id="LSRL02000068">
    <property type="protein sequence ID" value="TDG45931.1"/>
    <property type="molecule type" value="Genomic_DNA"/>
</dbReference>
<dbReference type="STRING" id="7232.A0A484BDQ8"/>
<dbReference type="OMA" id="CKDVGWY"/>
<dbReference type="OrthoDB" id="8069644at2759"/>
<evidence type="ECO:0000313" key="3">
    <source>
        <dbReference type="EMBL" id="TDG45931.1"/>
    </source>
</evidence>
<sequence length="363" mass="40688">MQSDTLKNPSGKLPFSKLEVNCGTMRQKKGEFINERWRNSDHTIRYTYEEKRKASSILKHQRTSNITNPSAAWLKKLEWANTVFPNFGQETQKTKRQHSQEVSGPAVKQAKLLPTKSLADIAKNSILIGVLDRGNAEGRIPRRCWKWIEAALADKCFELLVESDSGPPPSCKDVGWYQGNVKIISCDSPRSVELYKKAVASVGEVYPGAQLVAVDWSEVPSRPRARVWIPATIKEPERILKMLQLCNPQLPTHDWKVVKVEANEGAANQVVLVLNKESLEPLEAANGELNFGFSSVVVRVYKSDLAFGRMTNEQHIETSETELDGYTSDTSTLARGLQALSYDDHDDDDDDDNDDSLLGSVWD</sequence>
<feature type="compositionally biased region" description="Acidic residues" evidence="1">
    <location>
        <begin position="344"/>
        <end position="355"/>
    </location>
</feature>
<dbReference type="InterPro" id="IPR031961">
    <property type="entry name" value="DUF4780"/>
</dbReference>
<comment type="caution">
    <text evidence="3">The sequence shown here is derived from an EMBL/GenBank/DDBJ whole genome shotgun (WGS) entry which is preliminary data.</text>
</comment>
<feature type="domain" description="DUF4780" evidence="2">
    <location>
        <begin position="123"/>
        <end position="299"/>
    </location>
</feature>
<proteinExistence type="predicted"/>
<feature type="region of interest" description="Disordered" evidence="1">
    <location>
        <begin position="341"/>
        <end position="363"/>
    </location>
</feature>